<dbReference type="InterPro" id="IPR029026">
    <property type="entry name" value="tRNA_m1G_MTases_N"/>
</dbReference>
<organism evidence="4 5">
    <name type="scientific">Gregarina niphandrodes</name>
    <name type="common">Septate eugregarine</name>
    <dbReference type="NCBI Taxonomy" id="110365"/>
    <lineage>
        <taxon>Eukaryota</taxon>
        <taxon>Sar</taxon>
        <taxon>Alveolata</taxon>
        <taxon>Apicomplexa</taxon>
        <taxon>Conoidasida</taxon>
        <taxon>Gregarinasina</taxon>
        <taxon>Eugregarinorida</taxon>
        <taxon>Gregarinidae</taxon>
        <taxon>Gregarina</taxon>
    </lineage>
</organism>
<dbReference type="GO" id="GO:0005829">
    <property type="term" value="C:cytosol"/>
    <property type="evidence" value="ECO:0007669"/>
    <property type="project" value="TreeGrafter"/>
</dbReference>
<reference evidence="4" key="1">
    <citation type="submission" date="2013-12" db="EMBL/GenBank/DDBJ databases">
        <authorList>
            <person name="Omoto C.K."/>
            <person name="Sibley D."/>
            <person name="Venepally P."/>
            <person name="Hadjithomas M."/>
            <person name="Karamycheva S."/>
            <person name="Brunk B."/>
            <person name="Roos D."/>
            <person name="Caler E."/>
            <person name="Lorenzi H."/>
        </authorList>
    </citation>
    <scope>NUCLEOTIDE SEQUENCE</scope>
</reference>
<dbReference type="OrthoDB" id="420829at2759"/>
<dbReference type="RefSeq" id="XP_011132199.1">
    <property type="nucleotide sequence ID" value="XM_011133897.1"/>
</dbReference>
<evidence type="ECO:0000256" key="2">
    <source>
        <dbReference type="ARBA" id="ARBA00022679"/>
    </source>
</evidence>
<accession>A0A023B1B5</accession>
<dbReference type="PANTHER" id="PTHR46429">
    <property type="entry name" value="23S RRNA (GUANOSINE-2'-O-)-METHYLTRANSFERASE RLMB"/>
    <property type="match status" value="1"/>
</dbReference>
<evidence type="ECO:0000259" key="3">
    <source>
        <dbReference type="Pfam" id="PF00588"/>
    </source>
</evidence>
<gene>
    <name evidence="4" type="ORF">GNI_132040</name>
</gene>
<dbReference type="GO" id="GO:0006396">
    <property type="term" value="P:RNA processing"/>
    <property type="evidence" value="ECO:0007669"/>
    <property type="project" value="InterPro"/>
</dbReference>
<evidence type="ECO:0000256" key="1">
    <source>
        <dbReference type="ARBA" id="ARBA00022603"/>
    </source>
</evidence>
<dbReference type="InterPro" id="IPR029028">
    <property type="entry name" value="Alpha/beta_knot_MTases"/>
</dbReference>
<dbReference type="Proteomes" id="UP000019763">
    <property type="component" value="Unassembled WGS sequence"/>
</dbReference>
<name>A0A023B1B5_GRENI</name>
<sequence length="339" mass="37437">MKWLDEAVLTAPVKYIGCNPVYQIDDSEDVRLAFYRLTRKRDHKVYSWFHKVMLDRDRNFITVISKTVVHRALRGCHELVSVMLIEDLIDELGPLIEQRRLIEGVYIVSRETYQAVVGLIVNGVQACSALIDLQTATEISTELFSQITETPLPPRPAESYFWQNCEWGLDRRSAAKFVTPPMLVLDDVRNSDNVGAIMRTAFSFGIRSMVVTKTTMSAIGCRSARTSMGAMNFFSVYVAVDLVETIGVLKAKGIEVIGTSPRARENITARPTKQWALVLGNEELGSSDAVMHACSTLAAIPQVAGDSFSVSVAGGICVYELMRDHLQAQPPGAIGTGDC</sequence>
<dbReference type="InterPro" id="IPR004441">
    <property type="entry name" value="rRNA_MeTrfase_TrmH"/>
</dbReference>
<dbReference type="CDD" id="cd18095">
    <property type="entry name" value="SpoU-like_rRNA-MTase"/>
    <property type="match status" value="1"/>
</dbReference>
<dbReference type="InterPro" id="IPR001537">
    <property type="entry name" value="SpoU_MeTrfase"/>
</dbReference>
<protein>
    <submittedName>
        <fullName evidence="4">RNA methyltransferase</fullName>
    </submittedName>
</protein>
<dbReference type="Pfam" id="PF00588">
    <property type="entry name" value="SpoU_methylase"/>
    <property type="match status" value="1"/>
</dbReference>
<dbReference type="GO" id="GO:0003723">
    <property type="term" value="F:RNA binding"/>
    <property type="evidence" value="ECO:0007669"/>
    <property type="project" value="InterPro"/>
</dbReference>
<dbReference type="eggNOG" id="ENOG502T696">
    <property type="taxonomic scope" value="Eukaryota"/>
</dbReference>
<dbReference type="GO" id="GO:0008173">
    <property type="term" value="F:RNA methyltransferase activity"/>
    <property type="evidence" value="ECO:0007669"/>
    <property type="project" value="InterPro"/>
</dbReference>
<keyword evidence="2" id="KW-0808">Transferase</keyword>
<feature type="domain" description="tRNA/rRNA methyltransferase SpoU type" evidence="3">
    <location>
        <begin position="182"/>
        <end position="319"/>
    </location>
</feature>
<comment type="caution">
    <text evidence="4">The sequence shown here is derived from an EMBL/GenBank/DDBJ whole genome shotgun (WGS) entry which is preliminary data.</text>
</comment>
<proteinExistence type="predicted"/>
<dbReference type="Gene3D" id="3.40.1280.10">
    <property type="match status" value="1"/>
</dbReference>
<dbReference type="EMBL" id="AFNH02000985">
    <property type="protein sequence ID" value="EZG47204.1"/>
    <property type="molecule type" value="Genomic_DNA"/>
</dbReference>
<keyword evidence="5" id="KW-1185">Reference proteome</keyword>
<dbReference type="GO" id="GO:0032259">
    <property type="term" value="P:methylation"/>
    <property type="evidence" value="ECO:0007669"/>
    <property type="project" value="UniProtKB-KW"/>
</dbReference>
<dbReference type="SUPFAM" id="SSF75217">
    <property type="entry name" value="alpha/beta knot"/>
    <property type="match status" value="1"/>
</dbReference>
<evidence type="ECO:0000313" key="4">
    <source>
        <dbReference type="EMBL" id="EZG47204.1"/>
    </source>
</evidence>
<dbReference type="PANTHER" id="PTHR46429:SF1">
    <property type="entry name" value="23S RRNA (GUANOSINE-2'-O-)-METHYLTRANSFERASE RLMB"/>
    <property type="match status" value="1"/>
</dbReference>
<keyword evidence="1 4" id="KW-0489">Methyltransferase</keyword>
<evidence type="ECO:0000313" key="5">
    <source>
        <dbReference type="Proteomes" id="UP000019763"/>
    </source>
</evidence>
<dbReference type="VEuPathDB" id="CryptoDB:GNI_132040"/>
<dbReference type="GeneID" id="22914621"/>
<dbReference type="OMA" id="TSPCANE"/>
<dbReference type="AlphaFoldDB" id="A0A023B1B5"/>